<evidence type="ECO:0000256" key="5">
    <source>
        <dbReference type="ARBA" id="ARBA00022833"/>
    </source>
</evidence>
<sequence length="409" mass="45442">MTTEKLYLDAPGDGQPLLTFQATVLEVVHYRDRPAVILNRTAFYPEGGGQLGDRGHLRIEGRSLAVNDVQIDDRGRILHLIDDAEPQDWLQAEIEGQVDASHRRDMMSQHTGQHMLSAAFFTLAGLETVSARLGSRISTVDLNSPKLDESTIERVVAHVNDLVLEDRVVRPIYPNAEELARMNLRRAPKVSEDVRILEIEGFDVTPCGGTHCARTGQVGAVHVVSTERIKGMTRVNFLCGRRTLEYFRELERQARQAAAVQGCTPAELAENLTGQRETMRTYQQELGRLRARNAEREAAELLASHQPTASEWTPIVVVRESDVDSARKLANSLIRREDVLAAIFSRENADSDWRVILSRGSNAAFDCGKWFREAGRELGARGGGRPNHAEGKLPLSVDPNTITWTRAAG</sequence>
<dbReference type="Gene3D" id="3.30.980.10">
    <property type="entry name" value="Threonyl-trna Synthetase, Chain A, domain 2"/>
    <property type="match status" value="1"/>
</dbReference>
<gene>
    <name evidence="8" type="ORF">J3U87_32920</name>
</gene>
<dbReference type="PANTHER" id="PTHR43462:SF1">
    <property type="entry name" value="ALANYL-TRNA EDITING PROTEIN AARSD1"/>
    <property type="match status" value="1"/>
</dbReference>
<dbReference type="KEGG" id="scor:J3U87_32920"/>
<dbReference type="Gene3D" id="3.10.310.40">
    <property type="match status" value="1"/>
</dbReference>
<proteinExistence type="predicted"/>
<dbReference type="GO" id="GO:0003676">
    <property type="term" value="F:nucleic acid binding"/>
    <property type="evidence" value="ECO:0007669"/>
    <property type="project" value="InterPro"/>
</dbReference>
<dbReference type="Pfam" id="PF02272">
    <property type="entry name" value="DHHA1"/>
    <property type="match status" value="1"/>
</dbReference>
<evidence type="ECO:0000259" key="7">
    <source>
        <dbReference type="PROSITE" id="PS50860"/>
    </source>
</evidence>
<dbReference type="InterPro" id="IPR012947">
    <property type="entry name" value="tRNA_SAD"/>
</dbReference>
<dbReference type="GO" id="GO:0004813">
    <property type="term" value="F:alanine-tRNA ligase activity"/>
    <property type="evidence" value="ECO:0007669"/>
    <property type="project" value="InterPro"/>
</dbReference>
<evidence type="ECO:0000256" key="2">
    <source>
        <dbReference type="ARBA" id="ARBA00004496"/>
    </source>
</evidence>
<dbReference type="InterPro" id="IPR018164">
    <property type="entry name" value="Ala-tRNA-synth_IIc_N"/>
</dbReference>
<evidence type="ECO:0000256" key="4">
    <source>
        <dbReference type="ARBA" id="ARBA00022723"/>
    </source>
</evidence>
<dbReference type="SMART" id="SM00863">
    <property type="entry name" value="tRNA_SAD"/>
    <property type="match status" value="1"/>
</dbReference>
<dbReference type="GO" id="GO:0006419">
    <property type="term" value="P:alanyl-tRNA aminoacylation"/>
    <property type="evidence" value="ECO:0007669"/>
    <property type="project" value="InterPro"/>
</dbReference>
<dbReference type="PANTHER" id="PTHR43462">
    <property type="entry name" value="ALANYL-TRNA EDITING PROTEIN"/>
    <property type="match status" value="1"/>
</dbReference>
<dbReference type="InterPro" id="IPR018165">
    <property type="entry name" value="Ala-tRNA-synth_IIc_core"/>
</dbReference>
<dbReference type="SUPFAM" id="SSF55186">
    <property type="entry name" value="ThrRS/AlaRS common domain"/>
    <property type="match status" value="1"/>
</dbReference>
<dbReference type="SUPFAM" id="SSF50447">
    <property type="entry name" value="Translation proteins"/>
    <property type="match status" value="1"/>
</dbReference>
<dbReference type="GO" id="GO:0002161">
    <property type="term" value="F:aminoacyl-tRNA deacylase activity"/>
    <property type="evidence" value="ECO:0007669"/>
    <property type="project" value="UniProtKB-ARBA"/>
</dbReference>
<dbReference type="InterPro" id="IPR003156">
    <property type="entry name" value="DHHA1_dom"/>
</dbReference>
<organism evidence="8 9">
    <name type="scientific">Sulfidibacter corallicola</name>
    <dbReference type="NCBI Taxonomy" id="2818388"/>
    <lineage>
        <taxon>Bacteria</taxon>
        <taxon>Pseudomonadati</taxon>
        <taxon>Acidobacteriota</taxon>
        <taxon>Holophagae</taxon>
        <taxon>Acanthopleuribacterales</taxon>
        <taxon>Acanthopleuribacteraceae</taxon>
        <taxon>Sulfidibacter</taxon>
    </lineage>
</organism>
<dbReference type="Pfam" id="PF07973">
    <property type="entry name" value="tRNA_SAD"/>
    <property type="match status" value="1"/>
</dbReference>
<feature type="domain" description="Alanyl-transfer RNA synthetases family profile" evidence="7">
    <location>
        <begin position="1"/>
        <end position="249"/>
    </location>
</feature>
<dbReference type="GO" id="GO:0005524">
    <property type="term" value="F:ATP binding"/>
    <property type="evidence" value="ECO:0007669"/>
    <property type="project" value="InterPro"/>
</dbReference>
<evidence type="ECO:0000313" key="9">
    <source>
        <dbReference type="Proteomes" id="UP000663929"/>
    </source>
</evidence>
<comment type="cofactor">
    <cofactor evidence="1">
        <name>Zn(2+)</name>
        <dbReference type="ChEBI" id="CHEBI:29105"/>
    </cofactor>
</comment>
<evidence type="ECO:0000256" key="3">
    <source>
        <dbReference type="ARBA" id="ARBA00017959"/>
    </source>
</evidence>
<accession>A0A8A4TMT2</accession>
<dbReference type="InterPro" id="IPR009000">
    <property type="entry name" value="Transl_B-barrel_sf"/>
</dbReference>
<dbReference type="EMBL" id="CP071793">
    <property type="protein sequence ID" value="QTD50412.1"/>
    <property type="molecule type" value="Genomic_DNA"/>
</dbReference>
<evidence type="ECO:0000313" key="8">
    <source>
        <dbReference type="EMBL" id="QTD50412.1"/>
    </source>
</evidence>
<keyword evidence="4" id="KW-0479">Metal-binding</keyword>
<keyword evidence="9" id="KW-1185">Reference proteome</keyword>
<dbReference type="InterPro" id="IPR018163">
    <property type="entry name" value="Thr/Ala-tRNA-synth_IIc_edit"/>
</dbReference>
<dbReference type="InterPro" id="IPR051335">
    <property type="entry name" value="Alanyl-tRNA_Editing_Enzymes"/>
</dbReference>
<reference evidence="8" key="1">
    <citation type="submission" date="2021-03" db="EMBL/GenBank/DDBJ databases">
        <title>Acanthopleuribacteraceae sp. M133.</title>
        <authorList>
            <person name="Wang G."/>
        </authorList>
    </citation>
    <scope>NUCLEOTIDE SEQUENCE</scope>
    <source>
        <strain evidence="8">M133</strain>
    </source>
</reference>
<dbReference type="PROSITE" id="PS50860">
    <property type="entry name" value="AA_TRNA_LIGASE_II_ALA"/>
    <property type="match status" value="1"/>
</dbReference>
<dbReference type="Gene3D" id="2.40.30.130">
    <property type="match status" value="1"/>
</dbReference>
<dbReference type="Pfam" id="PF01411">
    <property type="entry name" value="tRNA-synt_2c"/>
    <property type="match status" value="1"/>
</dbReference>
<evidence type="ECO:0000256" key="1">
    <source>
        <dbReference type="ARBA" id="ARBA00001947"/>
    </source>
</evidence>
<protein>
    <recommendedName>
        <fullName evidence="3">Alanine--tRNA ligase</fullName>
    </recommendedName>
    <alternativeName>
        <fullName evidence="6">Alanyl-tRNA synthetase</fullName>
    </alternativeName>
</protein>
<dbReference type="GO" id="GO:0046872">
    <property type="term" value="F:metal ion binding"/>
    <property type="evidence" value="ECO:0007669"/>
    <property type="project" value="UniProtKB-KW"/>
</dbReference>
<dbReference type="Proteomes" id="UP000663929">
    <property type="component" value="Chromosome"/>
</dbReference>
<evidence type="ECO:0000256" key="6">
    <source>
        <dbReference type="ARBA" id="ARBA00032577"/>
    </source>
</evidence>
<comment type="subcellular location">
    <subcellularLocation>
        <location evidence="2">Cytoplasm</location>
    </subcellularLocation>
</comment>
<name>A0A8A4TMT2_SULCO</name>
<dbReference type="AlphaFoldDB" id="A0A8A4TMT2"/>
<dbReference type="RefSeq" id="WP_237380087.1">
    <property type="nucleotide sequence ID" value="NZ_CP071793.1"/>
</dbReference>
<keyword evidence="5" id="KW-0862">Zinc</keyword>
<dbReference type="GO" id="GO:0005737">
    <property type="term" value="C:cytoplasm"/>
    <property type="evidence" value="ECO:0007669"/>
    <property type="project" value="UniProtKB-SubCell"/>
</dbReference>